<dbReference type="SUPFAM" id="SSF46689">
    <property type="entry name" value="Homeodomain-like"/>
    <property type="match status" value="1"/>
</dbReference>
<sequence length="194" mass="23162">MELKIDRRVKKTKLSFENAYIDLIEQYSEHEITVSMLAQYADVNRATFYAHYSNKEEFLEEALCALLEGLREAILSPFDNKKRINVNSLAPTTVQIIEYIERNKRIFYALYTSHSDFEKRLEELFYHIFSKDIFIEMKSRMGTINYEMFLHYQSNATLGLIFYWIQGKFQYSAKYMMDQLTIFSNTQVIDLKKI</sequence>
<proteinExistence type="predicted"/>
<dbReference type="PANTHER" id="PTHR43479:SF7">
    <property type="entry name" value="TETR-FAMILY TRANSCRIPTIONAL REGULATOR"/>
    <property type="match status" value="1"/>
</dbReference>
<dbReference type="InterPro" id="IPR009057">
    <property type="entry name" value="Homeodomain-like_sf"/>
</dbReference>
<evidence type="ECO:0000256" key="3">
    <source>
        <dbReference type="PROSITE-ProRule" id="PRU00335"/>
    </source>
</evidence>
<dbReference type="InterPro" id="IPR050624">
    <property type="entry name" value="HTH-type_Tx_Regulator"/>
</dbReference>
<evidence type="ECO:0000313" key="5">
    <source>
        <dbReference type="EMBL" id="MEC5423885.1"/>
    </source>
</evidence>
<comment type="caution">
    <text evidence="5">The sequence shown here is derived from an EMBL/GenBank/DDBJ whole genome shotgun (WGS) entry which is preliminary data.</text>
</comment>
<feature type="DNA-binding region" description="H-T-H motif" evidence="3">
    <location>
        <begin position="33"/>
        <end position="52"/>
    </location>
</feature>
<name>A0ABU6KG70_9BACI</name>
<dbReference type="Proteomes" id="UP001335737">
    <property type="component" value="Unassembled WGS sequence"/>
</dbReference>
<dbReference type="RefSeq" id="WP_327607454.1">
    <property type="nucleotide sequence ID" value="NZ_JARZFX010000004.1"/>
</dbReference>
<evidence type="ECO:0000259" key="4">
    <source>
        <dbReference type="PROSITE" id="PS50977"/>
    </source>
</evidence>
<feature type="domain" description="HTH tetR-type" evidence="4">
    <location>
        <begin position="10"/>
        <end position="70"/>
    </location>
</feature>
<evidence type="ECO:0000256" key="1">
    <source>
        <dbReference type="ARBA" id="ARBA00022491"/>
    </source>
</evidence>
<dbReference type="Gene3D" id="1.10.357.10">
    <property type="entry name" value="Tetracycline Repressor, domain 2"/>
    <property type="match status" value="1"/>
</dbReference>
<protein>
    <submittedName>
        <fullName evidence="5">TetR/AcrR family transcriptional regulator</fullName>
    </submittedName>
</protein>
<dbReference type="Pfam" id="PF00440">
    <property type="entry name" value="TetR_N"/>
    <property type="match status" value="1"/>
</dbReference>
<keyword evidence="1" id="KW-0678">Repressor</keyword>
<dbReference type="InterPro" id="IPR001647">
    <property type="entry name" value="HTH_TetR"/>
</dbReference>
<evidence type="ECO:0000256" key="2">
    <source>
        <dbReference type="ARBA" id="ARBA00023125"/>
    </source>
</evidence>
<accession>A0ABU6KG70</accession>
<reference evidence="5 6" key="1">
    <citation type="journal article" date="2024" name="Int. J. Syst. Evol. Microbiol.">
        <title>Virgibacillus tibetensis sp. nov., isolated from salt lake on the Tibetan Plateau of China.</title>
        <authorList>
            <person name="Phurbu D."/>
            <person name="Liu Z.-X."/>
            <person name="Wang R."/>
            <person name="Zheng Y.-Y."/>
            <person name="Liu H.-C."/>
            <person name="Zhou Y.-G."/>
            <person name="Yu Y.-J."/>
            <person name="Li A.-H."/>
        </authorList>
    </citation>
    <scope>NUCLEOTIDE SEQUENCE [LARGE SCALE GENOMIC DNA]</scope>
    <source>
        <strain evidence="5 6">C22-A2</strain>
    </source>
</reference>
<dbReference type="PROSITE" id="PS50977">
    <property type="entry name" value="HTH_TETR_2"/>
    <property type="match status" value="1"/>
</dbReference>
<dbReference type="Pfam" id="PF14278">
    <property type="entry name" value="TetR_C_8"/>
    <property type="match status" value="1"/>
</dbReference>
<dbReference type="PANTHER" id="PTHR43479">
    <property type="entry name" value="ACREF/ENVCD OPERON REPRESSOR-RELATED"/>
    <property type="match status" value="1"/>
</dbReference>
<keyword evidence="6" id="KW-1185">Reference proteome</keyword>
<gene>
    <name evidence="5" type="ORF">QGM71_10325</name>
</gene>
<keyword evidence="2 3" id="KW-0238">DNA-binding</keyword>
<dbReference type="InterPro" id="IPR039532">
    <property type="entry name" value="TetR_C_Firmicutes"/>
</dbReference>
<evidence type="ECO:0000313" key="6">
    <source>
        <dbReference type="Proteomes" id="UP001335737"/>
    </source>
</evidence>
<dbReference type="EMBL" id="JARZFX010000004">
    <property type="protein sequence ID" value="MEC5423885.1"/>
    <property type="molecule type" value="Genomic_DNA"/>
</dbReference>
<organism evidence="5 6">
    <name type="scientific">Virgibacillus tibetensis</name>
    <dbReference type="NCBI Taxonomy" id="3042313"/>
    <lineage>
        <taxon>Bacteria</taxon>
        <taxon>Bacillati</taxon>
        <taxon>Bacillota</taxon>
        <taxon>Bacilli</taxon>
        <taxon>Bacillales</taxon>
        <taxon>Bacillaceae</taxon>
        <taxon>Virgibacillus</taxon>
    </lineage>
</organism>